<keyword evidence="1" id="KW-0472">Membrane</keyword>
<keyword evidence="3" id="KW-1185">Reference proteome</keyword>
<feature type="transmembrane region" description="Helical" evidence="1">
    <location>
        <begin position="118"/>
        <end position="137"/>
    </location>
</feature>
<name>A0A6A4UWK2_AMPAM</name>
<sequence>MSSPFYLAKAYDRPAILQARVVGLNTSQPVPVFNRLRQGRAELGLSVGATSICLLTVIGITSLPSVGGALSWREFQFVQSGLGWAALLAAVLHNALLGWDFMVRNYSCSMPSAQQVGIYLPAITVLLKMPLLIPFVSNHLAAIRAGYERAGSSQ</sequence>
<reference evidence="2 3" key="1">
    <citation type="submission" date="2019-07" db="EMBL/GenBank/DDBJ databases">
        <title>Draft genome assembly of a fouling barnacle, Amphibalanus amphitrite (Darwin, 1854): The first reference genome for Thecostraca.</title>
        <authorList>
            <person name="Kim W."/>
        </authorList>
    </citation>
    <scope>NUCLEOTIDE SEQUENCE [LARGE SCALE GENOMIC DNA]</scope>
    <source>
        <strain evidence="2">SNU_AA5</strain>
        <tissue evidence="2">Soma without cirri and trophi</tissue>
    </source>
</reference>
<keyword evidence="1" id="KW-1133">Transmembrane helix</keyword>
<dbReference type="Proteomes" id="UP000440578">
    <property type="component" value="Unassembled WGS sequence"/>
</dbReference>
<feature type="transmembrane region" description="Helical" evidence="1">
    <location>
        <begin position="43"/>
        <end position="63"/>
    </location>
</feature>
<dbReference type="AlphaFoldDB" id="A0A6A4UWK2"/>
<comment type="caution">
    <text evidence="2">The sequence shown here is derived from an EMBL/GenBank/DDBJ whole genome shotgun (WGS) entry which is preliminary data.</text>
</comment>
<dbReference type="GO" id="GO:0052851">
    <property type="term" value="F:ferric-chelate reductase (NADPH) activity"/>
    <property type="evidence" value="ECO:0007669"/>
    <property type="project" value="TreeGrafter"/>
</dbReference>
<dbReference type="EMBL" id="VIIS01002128">
    <property type="protein sequence ID" value="KAF0288117.1"/>
    <property type="molecule type" value="Genomic_DNA"/>
</dbReference>
<feature type="transmembrane region" description="Helical" evidence="1">
    <location>
        <begin position="75"/>
        <end position="97"/>
    </location>
</feature>
<dbReference type="InterPro" id="IPR051267">
    <property type="entry name" value="STEAP_metalloreductase"/>
</dbReference>
<accession>A0A6A4UWK2</accession>
<keyword evidence="1" id="KW-0812">Transmembrane</keyword>
<dbReference type="GO" id="GO:0015677">
    <property type="term" value="P:copper ion import"/>
    <property type="evidence" value="ECO:0007669"/>
    <property type="project" value="TreeGrafter"/>
</dbReference>
<evidence type="ECO:0000313" key="3">
    <source>
        <dbReference type="Proteomes" id="UP000440578"/>
    </source>
</evidence>
<protein>
    <submittedName>
        <fullName evidence="2">Metalloreductase STEAP2</fullName>
    </submittedName>
</protein>
<organism evidence="2 3">
    <name type="scientific">Amphibalanus amphitrite</name>
    <name type="common">Striped barnacle</name>
    <name type="synonym">Balanus amphitrite</name>
    <dbReference type="NCBI Taxonomy" id="1232801"/>
    <lineage>
        <taxon>Eukaryota</taxon>
        <taxon>Metazoa</taxon>
        <taxon>Ecdysozoa</taxon>
        <taxon>Arthropoda</taxon>
        <taxon>Crustacea</taxon>
        <taxon>Multicrustacea</taxon>
        <taxon>Cirripedia</taxon>
        <taxon>Thoracica</taxon>
        <taxon>Thoracicalcarea</taxon>
        <taxon>Balanomorpha</taxon>
        <taxon>Balanoidea</taxon>
        <taxon>Balanidae</taxon>
        <taxon>Amphibalaninae</taxon>
        <taxon>Amphibalanus</taxon>
    </lineage>
</organism>
<dbReference type="PANTHER" id="PTHR14239">
    <property type="entry name" value="DUDULIN-RELATED"/>
    <property type="match status" value="1"/>
</dbReference>
<dbReference type="GO" id="GO:0005886">
    <property type="term" value="C:plasma membrane"/>
    <property type="evidence" value="ECO:0007669"/>
    <property type="project" value="TreeGrafter"/>
</dbReference>
<proteinExistence type="predicted"/>
<evidence type="ECO:0000256" key="1">
    <source>
        <dbReference type="SAM" id="Phobius"/>
    </source>
</evidence>
<dbReference type="GO" id="GO:0008823">
    <property type="term" value="F:cupric reductase (NADH) activity"/>
    <property type="evidence" value="ECO:0007669"/>
    <property type="project" value="TreeGrafter"/>
</dbReference>
<dbReference type="OrthoDB" id="550646at2759"/>
<evidence type="ECO:0000313" key="2">
    <source>
        <dbReference type="EMBL" id="KAF0288117.1"/>
    </source>
</evidence>
<gene>
    <name evidence="2" type="primary">Steap2</name>
    <name evidence="2" type="ORF">FJT64_013486</name>
</gene>
<dbReference type="PANTHER" id="PTHR14239:SF0">
    <property type="entry name" value="F420-DEPENDENT NADP REDUCTASE"/>
    <property type="match status" value="1"/>
</dbReference>